<reference evidence="6 7" key="1">
    <citation type="submission" date="2017-04" db="EMBL/GenBank/DDBJ databases">
        <title>Complete Genome Sequence of Streptomyces gilvosporeus F607, a Capable Producer of Natamycin.</title>
        <authorList>
            <person name="Zong G."/>
            <person name="Zhong C."/>
            <person name="Fu J."/>
            <person name="Qin R."/>
            <person name="Cao G."/>
        </authorList>
    </citation>
    <scope>NUCLEOTIDE SEQUENCE [LARGE SCALE GENOMIC DNA]</scope>
    <source>
        <strain evidence="6 7">F607</strain>
    </source>
</reference>
<evidence type="ECO:0000313" key="7">
    <source>
        <dbReference type="Proteomes" id="UP000192726"/>
    </source>
</evidence>
<dbReference type="RefSeq" id="WP_083104947.1">
    <property type="nucleotide sequence ID" value="NZ_CP020569.1"/>
</dbReference>
<dbReference type="EMBL" id="CP020569">
    <property type="protein sequence ID" value="ARF55035.1"/>
    <property type="molecule type" value="Genomic_DNA"/>
</dbReference>
<dbReference type="KEGG" id="sgv:B1H19_13195"/>
<dbReference type="STRING" id="553510.B1H19_13195"/>
<evidence type="ECO:0000256" key="4">
    <source>
        <dbReference type="ARBA" id="ARBA00023139"/>
    </source>
</evidence>
<keyword evidence="4" id="KW-0564">Palmitate</keyword>
<keyword evidence="5" id="KW-0449">Lipoprotein</keyword>
<protein>
    <submittedName>
        <fullName evidence="6">ABC transporter substrate-binding protein</fullName>
    </submittedName>
</protein>
<dbReference type="InterPro" id="IPR050490">
    <property type="entry name" value="Bact_solute-bd_prot1"/>
</dbReference>
<keyword evidence="2" id="KW-0732">Signal</keyword>
<dbReference type="PANTHER" id="PTHR43649">
    <property type="entry name" value="ARABINOSE-BINDING PROTEIN-RELATED"/>
    <property type="match status" value="1"/>
</dbReference>
<keyword evidence="1" id="KW-1003">Cell membrane</keyword>
<dbReference type="SUPFAM" id="SSF53850">
    <property type="entry name" value="Periplasmic binding protein-like II"/>
    <property type="match status" value="1"/>
</dbReference>
<dbReference type="AlphaFoldDB" id="A0A1V0TQ26"/>
<dbReference type="InterPro" id="IPR006059">
    <property type="entry name" value="SBP"/>
</dbReference>
<evidence type="ECO:0000256" key="1">
    <source>
        <dbReference type="ARBA" id="ARBA00022475"/>
    </source>
</evidence>
<keyword evidence="7" id="KW-1185">Reference proteome</keyword>
<dbReference type="Proteomes" id="UP000192726">
    <property type="component" value="Chromosome"/>
</dbReference>
<evidence type="ECO:0000256" key="2">
    <source>
        <dbReference type="ARBA" id="ARBA00022729"/>
    </source>
</evidence>
<dbReference type="OrthoDB" id="2515046at2"/>
<gene>
    <name evidence="6" type="ORF">B1H19_13195</name>
</gene>
<dbReference type="PANTHER" id="PTHR43649:SF33">
    <property type="entry name" value="POLYGALACTURONAN_RHAMNOGALACTURONAN-BINDING PROTEIN YTCQ"/>
    <property type="match status" value="1"/>
</dbReference>
<name>A0A1V0TQ26_9ACTN</name>
<keyword evidence="3" id="KW-0472">Membrane</keyword>
<evidence type="ECO:0000256" key="3">
    <source>
        <dbReference type="ARBA" id="ARBA00023136"/>
    </source>
</evidence>
<accession>A0A1V0TQ26</accession>
<organism evidence="6 7">
    <name type="scientific">Streptomyces gilvosporeus</name>
    <dbReference type="NCBI Taxonomy" id="553510"/>
    <lineage>
        <taxon>Bacteria</taxon>
        <taxon>Bacillati</taxon>
        <taxon>Actinomycetota</taxon>
        <taxon>Actinomycetes</taxon>
        <taxon>Kitasatosporales</taxon>
        <taxon>Streptomycetaceae</taxon>
        <taxon>Streptomyces</taxon>
    </lineage>
</organism>
<evidence type="ECO:0000256" key="5">
    <source>
        <dbReference type="ARBA" id="ARBA00023288"/>
    </source>
</evidence>
<sequence>MTSIDLPRRAVLGTAAGAVAAACLTGCGDSGDDHPAPRERKKGQKITLSFWSWVPGIDKPVALWNRRNPEVQVTVEQVSAVDGEQYAKMHAAIKAGNPPDLGQIEFPVIPSFLLDNGLLDLAPLGAARHKDKFFGWQWRQSVFGKGIYAIPQASGPMGLFVRQDLFEKWDVPVPTTWDAYEAAAKKIRKKGAWIETFSATNGNRLAGLAWQAGAKWYATKGDTWLISIDDEPTRKVADYWEALVRQKLIKTIPDRQDAWYKDLQTGAIPAWVGASWGDALLVGNAPGTKGKWRAAPLPQWKPGGRTFANWGGSTTAVFAKAPYPKDALDFAVWLNTDPESIALLIEGGYGFPSAKKGYATGALDVDKAFFGGQEYSKIFADAGAHVDTSWQWGPGVDTLYQRLGDAFTDALGTGASFRSVLAKVQGQTIADLKGKGLKVESGA</sequence>
<evidence type="ECO:0000313" key="6">
    <source>
        <dbReference type="EMBL" id="ARF55035.1"/>
    </source>
</evidence>
<dbReference type="Gene3D" id="3.40.190.10">
    <property type="entry name" value="Periplasmic binding protein-like II"/>
    <property type="match status" value="1"/>
</dbReference>
<proteinExistence type="predicted"/>
<dbReference type="Pfam" id="PF01547">
    <property type="entry name" value="SBP_bac_1"/>
    <property type="match status" value="1"/>
</dbReference>